<protein>
    <recommendedName>
        <fullName evidence="3">BAT2 N-terminal domain-containing protein</fullName>
    </recommendedName>
</protein>
<dbReference type="InterPro" id="IPR009738">
    <property type="entry name" value="BAT2_N"/>
</dbReference>
<name>A0A225WP29_9STRA</name>
<dbReference type="EMBL" id="NBNE01000453">
    <property type="protein sequence ID" value="OWZ19352.1"/>
    <property type="molecule type" value="Genomic_DNA"/>
</dbReference>
<feature type="compositionally biased region" description="Basic and acidic residues" evidence="2">
    <location>
        <begin position="168"/>
        <end position="179"/>
    </location>
</feature>
<reference evidence="5" key="1">
    <citation type="submission" date="2017-03" db="EMBL/GenBank/DDBJ databases">
        <title>Phytopthora megakarya and P. palmivora, two closely related causual agents of cacao black pod achieved similar genome size and gene model numbers by different mechanisms.</title>
        <authorList>
            <person name="Ali S."/>
            <person name="Shao J."/>
            <person name="Larry D.J."/>
            <person name="Kronmiller B."/>
            <person name="Shen D."/>
            <person name="Strem M.D."/>
            <person name="Melnick R.L."/>
            <person name="Guiltinan M.J."/>
            <person name="Tyler B.M."/>
            <person name="Meinhardt L.W."/>
            <person name="Bailey B.A."/>
        </authorList>
    </citation>
    <scope>NUCLEOTIDE SEQUENCE [LARGE SCALE GENOMIC DNA]</scope>
    <source>
        <strain evidence="5">zdho120</strain>
    </source>
</reference>
<feature type="region of interest" description="Disordered" evidence="2">
    <location>
        <begin position="83"/>
        <end position="102"/>
    </location>
</feature>
<comment type="caution">
    <text evidence="4">The sequence shown here is derived from an EMBL/GenBank/DDBJ whole genome shotgun (WGS) entry which is preliminary data.</text>
</comment>
<dbReference type="OrthoDB" id="168487at2759"/>
<sequence length="186" mass="20316">MNPTTSAKPKAKFSSRNLSAVFKAPLRTKPLADNATGPLQRPNSRMLVLGRAAVAPPAPLNTPSLKRESQVLDVHVSLVPASSNWAENTEKEQTPEDDEALKNAPAADVVVPPLTPEDVWTPESVAEHLHTTSVSVCPKVMVESSGRWGDDAVEDDIVQNNIRRQRQKEKEFPDLKEAAEEAQIQV</sequence>
<accession>A0A225WP29</accession>
<dbReference type="AlphaFoldDB" id="A0A225WP29"/>
<feature type="region of interest" description="Disordered" evidence="2">
    <location>
        <begin position="164"/>
        <end position="186"/>
    </location>
</feature>
<evidence type="ECO:0000313" key="4">
    <source>
        <dbReference type="EMBL" id="OWZ19352.1"/>
    </source>
</evidence>
<proteinExistence type="predicted"/>
<evidence type="ECO:0000256" key="2">
    <source>
        <dbReference type="SAM" id="MobiDB-lite"/>
    </source>
</evidence>
<dbReference type="Proteomes" id="UP000198211">
    <property type="component" value="Unassembled WGS sequence"/>
</dbReference>
<keyword evidence="1" id="KW-0597">Phosphoprotein</keyword>
<evidence type="ECO:0000256" key="1">
    <source>
        <dbReference type="ARBA" id="ARBA00022553"/>
    </source>
</evidence>
<gene>
    <name evidence="4" type="ORF">PHMEG_0006417</name>
</gene>
<keyword evidence="5" id="KW-1185">Reference proteome</keyword>
<feature type="domain" description="BAT2 N-terminal" evidence="3">
    <location>
        <begin position="8"/>
        <end position="181"/>
    </location>
</feature>
<evidence type="ECO:0000313" key="5">
    <source>
        <dbReference type="Proteomes" id="UP000198211"/>
    </source>
</evidence>
<evidence type="ECO:0000259" key="3">
    <source>
        <dbReference type="Pfam" id="PF07001"/>
    </source>
</evidence>
<dbReference type="Pfam" id="PF07001">
    <property type="entry name" value="BAT2_N"/>
    <property type="match status" value="1"/>
</dbReference>
<organism evidence="4 5">
    <name type="scientific">Phytophthora megakarya</name>
    <dbReference type="NCBI Taxonomy" id="4795"/>
    <lineage>
        <taxon>Eukaryota</taxon>
        <taxon>Sar</taxon>
        <taxon>Stramenopiles</taxon>
        <taxon>Oomycota</taxon>
        <taxon>Peronosporomycetes</taxon>
        <taxon>Peronosporales</taxon>
        <taxon>Peronosporaceae</taxon>
        <taxon>Phytophthora</taxon>
    </lineage>
</organism>